<feature type="domain" description="Putative glycogen debranching enzyme N-terminal" evidence="1">
    <location>
        <begin position="4"/>
        <end position="128"/>
    </location>
</feature>
<dbReference type="Pfam" id="PF14742">
    <property type="entry name" value="GDE_N_bis"/>
    <property type="match status" value="1"/>
</dbReference>
<name>A0A0G2ZDI7_9BACT</name>
<protein>
    <recommendedName>
        <fullName evidence="5">Glycogen debranching protein</fullName>
    </recommendedName>
</protein>
<feature type="domain" description="Mannosylglycerate hydrolase MGH1-like glycoside hydrolase" evidence="2">
    <location>
        <begin position="326"/>
        <end position="563"/>
    </location>
</feature>
<dbReference type="PATRIC" id="fig|1330330.3.peg.1414"/>
<dbReference type="Pfam" id="PF22422">
    <property type="entry name" value="MGH1-like_GH"/>
    <property type="match status" value="1"/>
</dbReference>
<dbReference type="SUPFAM" id="SSF48208">
    <property type="entry name" value="Six-hairpin glycosidases"/>
    <property type="match status" value="1"/>
</dbReference>
<gene>
    <name evidence="3" type="ORF">IX53_06975</name>
</gene>
<proteinExistence type="predicted"/>
<dbReference type="GO" id="GO:0005975">
    <property type="term" value="P:carbohydrate metabolic process"/>
    <property type="evidence" value="ECO:0007669"/>
    <property type="project" value="InterPro"/>
</dbReference>
<dbReference type="Proteomes" id="UP000035159">
    <property type="component" value="Chromosome"/>
</dbReference>
<dbReference type="RefSeq" id="WP_047754739.1">
    <property type="nucleotide sequence ID" value="NZ_CAJUHA010000017.1"/>
</dbReference>
<dbReference type="KEGG" id="kpf:IX53_06975"/>
<organism evidence="3 4">
    <name type="scientific">Kosmotoga pacifica</name>
    <dbReference type="NCBI Taxonomy" id="1330330"/>
    <lineage>
        <taxon>Bacteria</taxon>
        <taxon>Thermotogati</taxon>
        <taxon>Thermotogota</taxon>
        <taxon>Thermotogae</taxon>
        <taxon>Kosmotogales</taxon>
        <taxon>Kosmotogaceae</taxon>
        <taxon>Kosmotoga</taxon>
    </lineage>
</organism>
<accession>A0A0G2ZDI7</accession>
<evidence type="ECO:0000313" key="4">
    <source>
        <dbReference type="Proteomes" id="UP000035159"/>
    </source>
</evidence>
<evidence type="ECO:0000259" key="1">
    <source>
        <dbReference type="Pfam" id="PF14742"/>
    </source>
</evidence>
<dbReference type="InterPro" id="IPR054491">
    <property type="entry name" value="MGH1-like_GH"/>
</dbReference>
<evidence type="ECO:0008006" key="5">
    <source>
        <dbReference type="Google" id="ProtNLM"/>
    </source>
</evidence>
<evidence type="ECO:0000259" key="2">
    <source>
        <dbReference type="Pfam" id="PF22422"/>
    </source>
</evidence>
<evidence type="ECO:0000313" key="3">
    <source>
        <dbReference type="EMBL" id="AKI97604.1"/>
    </source>
</evidence>
<dbReference type="InterPro" id="IPR008928">
    <property type="entry name" value="6-hairpin_glycosidase_sf"/>
</dbReference>
<dbReference type="InterPro" id="IPR012341">
    <property type="entry name" value="6hp_glycosidase-like_sf"/>
</dbReference>
<dbReference type="EMBL" id="CP011232">
    <property type="protein sequence ID" value="AKI97604.1"/>
    <property type="molecule type" value="Genomic_DNA"/>
</dbReference>
<dbReference type="OrthoDB" id="9759959at2"/>
<reference evidence="3 4" key="1">
    <citation type="submission" date="2015-04" db="EMBL/GenBank/DDBJ databases">
        <title>Complete Genome Sequence of Kosmotoga pacifica SLHLJ1.</title>
        <authorList>
            <person name="Jiang L.J."/>
            <person name="Shao Z.Z."/>
            <person name="Jebbar M."/>
        </authorList>
    </citation>
    <scope>NUCLEOTIDE SEQUENCE [LARGE SCALE GENOMIC DNA]</scope>
    <source>
        <strain evidence="3 4">SLHLJ1</strain>
    </source>
</reference>
<dbReference type="AlphaFoldDB" id="A0A0G2ZDI7"/>
<dbReference type="Gene3D" id="1.50.10.10">
    <property type="match status" value="1"/>
</dbReference>
<keyword evidence="4" id="KW-1185">Reference proteome</keyword>
<sequence length="611" mass="69656">MKIIKNGNLMIVSNDEGIIDSRRDIAAGLYLEDTRFCSAFYLETDRGMKKLQSKFGSDFIINRYLFRSSPLSNHFDILLEETMIVSGNKLLLKLRLTNYSNGDVDINLKYVMKSGYEDIFVVREVNDSYFGLSERGTTSEIQEDKGLEYEDASAFYRIEKELPEGHFALGPKQTLNLKGYLHFYKVLKSSNIFKDMLEDRPIRFPSRPIEELAPLVKQSIGALKMLMIPTRYGDFPAAGLPWYATIFGRDSLIFALQTLETFPETARTVLEVLGIFQAVKIDDFKDSVPGKIIHEVRLNYLSLSNQIPFEQYYGTIDATLLYIILAGKYLEVTGDTKTIEKLLPNIEAAERWIYEYGDADGDGYIEYRPVSERGLQTQGWKDSGDSVSFKEGELAHPPIAFVEVQGYLYLAYHYLSFIYTKLGKTERATELLERSRNLKENFNKDFWMESEGYFAIALDGNKRKVDSISSNPGQCLFTGIIDDEKVEAVVRKLMSSELFSGWGIRTLSIHMKRYNPFSYHNGSVWPHDNSIIIMGLLKYGYTTEAKKISMALLDAMKKFDDKLLPELFSGLSKEETGGDIVEYPTSCSPQLWSIGTIFTINQALRPVKREG</sequence>
<dbReference type="InterPro" id="IPR032856">
    <property type="entry name" value="GDE_N_bis"/>
</dbReference>
<dbReference type="STRING" id="1330330.IX53_06975"/>